<evidence type="ECO:0000313" key="4">
    <source>
        <dbReference type="Proteomes" id="UP000380386"/>
    </source>
</evidence>
<feature type="chain" id="PRO_5024418981" description="Surface layer protein A domain-containing protein" evidence="2">
    <location>
        <begin position="27"/>
        <end position="182"/>
    </location>
</feature>
<feature type="signal peptide" evidence="2">
    <location>
        <begin position="1"/>
        <end position="26"/>
    </location>
</feature>
<dbReference type="AlphaFoldDB" id="A0A5P0ZK61"/>
<evidence type="ECO:0008006" key="5">
    <source>
        <dbReference type="Google" id="ProtNLM"/>
    </source>
</evidence>
<accession>A0A5P0ZK61</accession>
<dbReference type="EMBL" id="VDFM01000020">
    <property type="protein sequence ID" value="MQS53501.1"/>
    <property type="molecule type" value="Genomic_DNA"/>
</dbReference>
<name>A0A5P0ZK61_9LACO</name>
<dbReference type="OrthoDB" id="2296635at2"/>
<evidence type="ECO:0000313" key="3">
    <source>
        <dbReference type="EMBL" id="MQS53501.1"/>
    </source>
</evidence>
<evidence type="ECO:0000256" key="2">
    <source>
        <dbReference type="SAM" id="SignalP"/>
    </source>
</evidence>
<gene>
    <name evidence="3" type="ORF">FHL02_10760</name>
</gene>
<dbReference type="Proteomes" id="UP000380386">
    <property type="component" value="Unassembled WGS sequence"/>
</dbReference>
<feature type="compositionally biased region" description="Polar residues" evidence="1">
    <location>
        <begin position="95"/>
        <end position="108"/>
    </location>
</feature>
<organism evidence="3 4">
    <name type="scientific">Companilactobacillus mishanensis</name>
    <dbReference type="NCBI Taxonomy" id="2486008"/>
    <lineage>
        <taxon>Bacteria</taxon>
        <taxon>Bacillati</taxon>
        <taxon>Bacillota</taxon>
        <taxon>Bacilli</taxon>
        <taxon>Lactobacillales</taxon>
        <taxon>Lactobacillaceae</taxon>
        <taxon>Companilactobacillus</taxon>
    </lineage>
</organism>
<proteinExistence type="predicted"/>
<evidence type="ECO:0000256" key="1">
    <source>
        <dbReference type="SAM" id="MobiDB-lite"/>
    </source>
</evidence>
<comment type="caution">
    <text evidence="3">The sequence shown here is derived from an EMBL/GenBank/DDBJ whole genome shotgun (WGS) entry which is preliminary data.</text>
</comment>
<feature type="region of interest" description="Disordered" evidence="1">
    <location>
        <begin position="39"/>
        <end position="108"/>
    </location>
</feature>
<sequence>MKKSTRTLVIASAVVLAWIPAAEAFAVGSSVANADVVGSNNNNSKVPSSSNIENNGSKNDNNSTPTNNNDSAQKNNNVSTNNNIPANTNKNSNAVGTSNNNSNKTAGLSNVQNLASGSVVNLSGPSGFVYTLFNSSGTVANRGLAGDTSWVTDKSATDSNGNTYYRASTDEWVKQASGVTLN</sequence>
<feature type="compositionally biased region" description="Low complexity" evidence="1">
    <location>
        <begin position="59"/>
        <end position="94"/>
    </location>
</feature>
<dbReference type="RefSeq" id="WP_153383947.1">
    <property type="nucleotide sequence ID" value="NZ_VDFM01000020.1"/>
</dbReference>
<protein>
    <recommendedName>
        <fullName evidence="5">Surface layer protein A domain-containing protein</fullName>
    </recommendedName>
</protein>
<reference evidence="3 4" key="1">
    <citation type="journal article" date="2019" name="Syst. Appl. Microbiol.">
        <title>Polyphasic characterization of two novel Lactobacillus spp. isolated from blown salami packages: Description of Lactobacillus halodurans sp. nov. and Lactobacillus salsicarnum sp. nov.</title>
        <authorList>
            <person name="Schuster J.A."/>
            <person name="Klingl A."/>
            <person name="Vogel R.F."/>
            <person name="Ehrmann M.A."/>
        </authorList>
    </citation>
    <scope>NUCLEOTIDE SEQUENCE [LARGE SCALE GENOMIC DNA]</scope>
    <source>
        <strain evidence="3 4">TMW 1.2118</strain>
    </source>
</reference>
<feature type="compositionally biased region" description="Low complexity" evidence="1">
    <location>
        <begin position="39"/>
        <end position="51"/>
    </location>
</feature>
<keyword evidence="2" id="KW-0732">Signal</keyword>